<comment type="similarity">
    <text evidence="2">Belongs to the replication factor A protein 1 family.</text>
</comment>
<evidence type="ECO:0000313" key="12">
    <source>
        <dbReference type="EMBL" id="TKR72781.1"/>
    </source>
</evidence>
<evidence type="ECO:0000256" key="4">
    <source>
        <dbReference type="ARBA" id="ARBA00022723"/>
    </source>
</evidence>
<feature type="domain" description="Replication protein A OB" evidence="11">
    <location>
        <begin position="354"/>
        <end position="453"/>
    </location>
</feature>
<sequence length="666" mass="74838">MNTLQIETGFLKKPLPSFVMAQRPAARLQGGFINAIKRGETPRTPVLLAVVAMKEIDNDSFRLRVYDGETKASTFSTARILFQQFSAKAGDVPFVIRVDTYRNTPCRNDQGKEVFLTFISKAAILTCRAPPEAYEIALEQSQSQTQRIAPQPLPQPHEKPQDEMFRVPYLPTRCRPVTQKGSENEPPSVVQLAPSVSSRPVQQPSPTIANLSLRTPPRRKDSPTTPVGFLSPRTKGYILCGLVSNKTAVTPIPDTHNTGHNRIFSFVLTDKHLDDIKVSAYNELADYYHDMVQNGLMCYVRDRESSSSIRRTPSKYNNTKSDYHIVMNKRELVQPCTDQPLIKIPALRLNKTAIQSIRGMRADQAVDVLGIITAIDPVEKIVVQRTGRETVKRVVKLLDSANTSIHVLLWGSEATSFPEDSLHQVLAIQNCVVKEFRGNFSLQVLGSTKMEFNPDSNDAALLQNWFRQRPEDSEECISEAHDYAAEVFTRDLRCIGTMANVPVATLAEDPRGVYFNIVGYAEEIRRNSMFYVACPTCQKKGTETEPGSGVYRCDKCNFQGEGFTRTTMISVKIADWSGSHWISMFSDYANHFLNIDTADELVDNEAAERIVDEVLFRTRVFRVRAKIDSYNGVDSVSWNAYDVYDVPYEVYKTVLTETLAKIGCAI</sequence>
<dbReference type="Pfam" id="PF08646">
    <property type="entry name" value="Rep_fac-A_C"/>
    <property type="match status" value="1"/>
</dbReference>
<dbReference type="GO" id="GO:0005634">
    <property type="term" value="C:nucleus"/>
    <property type="evidence" value="ECO:0007669"/>
    <property type="project" value="UniProtKB-SubCell"/>
</dbReference>
<feature type="region of interest" description="Disordered" evidence="9">
    <location>
        <begin position="174"/>
        <end position="228"/>
    </location>
</feature>
<proteinExistence type="inferred from homology"/>
<evidence type="ECO:0000256" key="2">
    <source>
        <dbReference type="ARBA" id="ARBA00005690"/>
    </source>
</evidence>
<dbReference type="SUPFAM" id="SSF50249">
    <property type="entry name" value="Nucleic acid-binding proteins"/>
    <property type="match status" value="3"/>
</dbReference>
<keyword evidence="4" id="KW-0479">Metal-binding</keyword>
<dbReference type="InterPro" id="IPR031657">
    <property type="entry name" value="REPA_OB_2"/>
</dbReference>
<name>A0A4V6A0T9_STECR</name>
<reference evidence="13" key="1">
    <citation type="submission" date="2013-11" db="EMBL/GenBank/DDBJ databases">
        <authorList>
            <person name="Sternberg P."/>
            <person name="Dillman A."/>
            <person name="Macchietto M."/>
        </authorList>
    </citation>
    <scope>NUCLEOTIDE SEQUENCE</scope>
    <source>
        <strain evidence="13">ALL</strain>
    </source>
</reference>
<dbReference type="EMBL" id="AZBU02000006">
    <property type="protein sequence ID" value="TKR72785.1"/>
    <property type="molecule type" value="Genomic_DNA"/>
</dbReference>
<keyword evidence="14" id="KW-1185">Reference proteome</keyword>
<organism evidence="13 14">
    <name type="scientific">Steinernema carpocapsae</name>
    <name type="common">Entomopathogenic nematode</name>
    <dbReference type="NCBI Taxonomy" id="34508"/>
    <lineage>
        <taxon>Eukaryota</taxon>
        <taxon>Metazoa</taxon>
        <taxon>Ecdysozoa</taxon>
        <taxon>Nematoda</taxon>
        <taxon>Chromadorea</taxon>
        <taxon>Rhabditida</taxon>
        <taxon>Tylenchina</taxon>
        <taxon>Panagrolaimomorpha</taxon>
        <taxon>Strongyloidoidea</taxon>
        <taxon>Steinernematidae</taxon>
        <taxon>Steinernema</taxon>
    </lineage>
</organism>
<evidence type="ECO:0000256" key="9">
    <source>
        <dbReference type="SAM" id="MobiDB-lite"/>
    </source>
</evidence>
<dbReference type="Pfam" id="PF16900">
    <property type="entry name" value="REPA_OB_2"/>
    <property type="match status" value="1"/>
</dbReference>
<dbReference type="PANTHER" id="PTHR47165:SF4">
    <property type="entry name" value="OS03G0429900 PROTEIN"/>
    <property type="match status" value="1"/>
</dbReference>
<evidence type="ECO:0008006" key="15">
    <source>
        <dbReference type="Google" id="ProtNLM"/>
    </source>
</evidence>
<evidence type="ECO:0000256" key="3">
    <source>
        <dbReference type="ARBA" id="ARBA00022705"/>
    </source>
</evidence>
<evidence type="ECO:0000259" key="10">
    <source>
        <dbReference type="Pfam" id="PF08646"/>
    </source>
</evidence>
<gene>
    <name evidence="12" type="ORF">L596_020183</name>
    <name evidence="13" type="ORF">L596_020187</name>
</gene>
<dbReference type="CDD" id="cd04475">
    <property type="entry name" value="RPA1_DBD_B"/>
    <property type="match status" value="1"/>
</dbReference>
<evidence type="ECO:0000256" key="5">
    <source>
        <dbReference type="ARBA" id="ARBA00022771"/>
    </source>
</evidence>
<dbReference type="Proteomes" id="UP000298663">
    <property type="component" value="Unassembled WGS sequence"/>
</dbReference>
<dbReference type="STRING" id="34508.A0A4V6A0T9"/>
<keyword evidence="7" id="KW-0238">DNA-binding</keyword>
<evidence type="ECO:0000259" key="11">
    <source>
        <dbReference type="Pfam" id="PF16900"/>
    </source>
</evidence>
<feature type="region of interest" description="Disordered" evidence="9">
    <location>
        <begin position="140"/>
        <end position="161"/>
    </location>
</feature>
<dbReference type="EMBL" id="AZBU02000006">
    <property type="protein sequence ID" value="TKR72781.1"/>
    <property type="molecule type" value="Genomic_DNA"/>
</dbReference>
<evidence type="ECO:0000313" key="13">
    <source>
        <dbReference type="EMBL" id="TKR72785.1"/>
    </source>
</evidence>
<keyword evidence="3" id="KW-0235">DNA replication</keyword>
<feature type="domain" description="Replication factor A C-terminal" evidence="10">
    <location>
        <begin position="514"/>
        <end position="653"/>
    </location>
</feature>
<reference evidence="13" key="3">
    <citation type="journal article" date="2019" name="G3 (Bethesda)">
        <title>Hybrid Assembly of the Genome of the Entomopathogenic Nematode Steinernema carpocapsae Identifies the X-Chromosome.</title>
        <authorList>
            <person name="Serra L."/>
            <person name="Macchietto M."/>
            <person name="Macias-Munoz A."/>
            <person name="McGill C.J."/>
            <person name="Rodriguez I.M."/>
            <person name="Rodriguez B."/>
            <person name="Murad R."/>
            <person name="Mortazavi A."/>
        </authorList>
    </citation>
    <scope>NUCLEOTIDE SEQUENCE</scope>
    <source>
        <strain evidence="13">ALL</strain>
    </source>
</reference>
<evidence type="ECO:0000256" key="7">
    <source>
        <dbReference type="ARBA" id="ARBA00023125"/>
    </source>
</evidence>
<dbReference type="Gene3D" id="2.40.50.140">
    <property type="entry name" value="Nucleic acid-binding proteins"/>
    <property type="match status" value="3"/>
</dbReference>
<dbReference type="InterPro" id="IPR047192">
    <property type="entry name" value="Euk_RPA1_DBD_C"/>
</dbReference>
<protein>
    <recommendedName>
        <fullName evidence="15">Replication protein A subunit</fullName>
    </recommendedName>
</protein>
<dbReference type="CDD" id="cd04476">
    <property type="entry name" value="RPA1_DBD_C"/>
    <property type="match status" value="1"/>
</dbReference>
<dbReference type="PANTHER" id="PTHR47165">
    <property type="entry name" value="OS03G0429900 PROTEIN"/>
    <property type="match status" value="1"/>
</dbReference>
<keyword evidence="6" id="KW-0862">Zinc</keyword>
<dbReference type="AlphaFoldDB" id="A0A4V6A0T9"/>
<dbReference type="GO" id="GO:0003677">
    <property type="term" value="F:DNA binding"/>
    <property type="evidence" value="ECO:0007669"/>
    <property type="project" value="UniProtKB-KW"/>
</dbReference>
<comment type="subcellular location">
    <subcellularLocation>
        <location evidence="1">Nucleus</location>
    </subcellularLocation>
</comment>
<evidence type="ECO:0000256" key="8">
    <source>
        <dbReference type="ARBA" id="ARBA00023242"/>
    </source>
</evidence>
<keyword evidence="5" id="KW-0863">Zinc-finger</keyword>
<evidence type="ECO:0000313" key="14">
    <source>
        <dbReference type="Proteomes" id="UP000298663"/>
    </source>
</evidence>
<dbReference type="GO" id="GO:0006260">
    <property type="term" value="P:DNA replication"/>
    <property type="evidence" value="ECO:0007669"/>
    <property type="project" value="UniProtKB-KW"/>
</dbReference>
<feature type="compositionally biased region" description="Low complexity" evidence="9">
    <location>
        <begin position="194"/>
        <end position="206"/>
    </location>
</feature>
<dbReference type="InterPro" id="IPR013955">
    <property type="entry name" value="Rep_factor-A_C"/>
</dbReference>
<reference evidence="13 14" key="2">
    <citation type="journal article" date="2015" name="Genome Biol.">
        <title>Comparative genomics of Steinernema reveals deeply conserved gene regulatory networks.</title>
        <authorList>
            <person name="Dillman A.R."/>
            <person name="Macchietto M."/>
            <person name="Porter C.F."/>
            <person name="Rogers A."/>
            <person name="Williams B."/>
            <person name="Antoshechkin I."/>
            <person name="Lee M.M."/>
            <person name="Goodwin Z."/>
            <person name="Lu X."/>
            <person name="Lewis E.E."/>
            <person name="Goodrich-Blair H."/>
            <person name="Stock S.P."/>
            <person name="Adams B.J."/>
            <person name="Sternberg P.W."/>
            <person name="Mortazavi A."/>
        </authorList>
    </citation>
    <scope>NUCLEOTIDE SEQUENCE [LARGE SCALE GENOMIC DNA]</scope>
    <source>
        <strain evidence="13 14">ALL</strain>
    </source>
</reference>
<keyword evidence="8" id="KW-0539">Nucleus</keyword>
<dbReference type="InterPro" id="IPR012340">
    <property type="entry name" value="NA-bd_OB-fold"/>
</dbReference>
<evidence type="ECO:0000256" key="6">
    <source>
        <dbReference type="ARBA" id="ARBA00022833"/>
    </source>
</evidence>
<accession>A0A4V6A0T9</accession>
<evidence type="ECO:0000256" key="1">
    <source>
        <dbReference type="ARBA" id="ARBA00004123"/>
    </source>
</evidence>
<dbReference type="OrthoDB" id="1751331at2759"/>
<comment type="caution">
    <text evidence="13">The sequence shown here is derived from an EMBL/GenBank/DDBJ whole genome shotgun (WGS) entry which is preliminary data.</text>
</comment>
<dbReference type="GO" id="GO:0008270">
    <property type="term" value="F:zinc ion binding"/>
    <property type="evidence" value="ECO:0007669"/>
    <property type="project" value="UniProtKB-KW"/>
</dbReference>
<dbReference type="FunFam" id="2.40.50.140:FF:000064">
    <property type="entry name" value="Replication protein A subunit"/>
    <property type="match status" value="1"/>
</dbReference>